<evidence type="ECO:0000256" key="1">
    <source>
        <dbReference type="SAM" id="Phobius"/>
    </source>
</evidence>
<sequence>MTWTLWGLAVQTVAGLLGAHAIAGAAREYRFGFVGHSLAGIVGGALSGAFLQGAAVTIVTGNGSQNLLTVPQMAVAHVLTGAVAGGILTLAIGFFLAERSGRTPGS</sequence>
<feature type="transmembrane region" description="Helical" evidence="1">
    <location>
        <begin position="6"/>
        <end position="26"/>
    </location>
</feature>
<feature type="transmembrane region" description="Helical" evidence="1">
    <location>
        <begin position="73"/>
        <end position="97"/>
    </location>
</feature>
<keyword evidence="1" id="KW-0472">Membrane</keyword>
<evidence type="ECO:0000313" key="2">
    <source>
        <dbReference type="EMBL" id="MBR0798711.1"/>
    </source>
</evidence>
<feature type="transmembrane region" description="Helical" evidence="1">
    <location>
        <begin position="38"/>
        <end position="61"/>
    </location>
</feature>
<comment type="caution">
    <text evidence="2">The sequence shown here is derived from an EMBL/GenBank/DDBJ whole genome shotgun (WGS) entry which is preliminary data.</text>
</comment>
<reference evidence="3" key="1">
    <citation type="journal article" date="2021" name="ISME J.">
        <title>Evolutionary origin and ecological implication of a unique nif island in free-living Bradyrhizobium lineages.</title>
        <authorList>
            <person name="Tao J."/>
        </authorList>
    </citation>
    <scope>NUCLEOTIDE SEQUENCE [LARGE SCALE GENOMIC DNA]</scope>
    <source>
        <strain evidence="3">SZCCT0434</strain>
    </source>
</reference>
<gene>
    <name evidence="2" type="ORF">JQ615_25305</name>
</gene>
<dbReference type="Proteomes" id="UP001315278">
    <property type="component" value="Unassembled WGS sequence"/>
</dbReference>
<keyword evidence="1" id="KW-0812">Transmembrane</keyword>
<accession>A0ABS5FPH8</accession>
<dbReference type="RefSeq" id="WP_212493874.1">
    <property type="nucleotide sequence ID" value="NZ_JAFCJH010000029.1"/>
</dbReference>
<keyword evidence="3" id="KW-1185">Reference proteome</keyword>
<proteinExistence type="predicted"/>
<dbReference type="EMBL" id="JAFCJH010000029">
    <property type="protein sequence ID" value="MBR0798711.1"/>
    <property type="molecule type" value="Genomic_DNA"/>
</dbReference>
<name>A0ABS5FPH8_9BRAD</name>
<evidence type="ECO:0000313" key="3">
    <source>
        <dbReference type="Proteomes" id="UP001315278"/>
    </source>
</evidence>
<evidence type="ECO:0008006" key="4">
    <source>
        <dbReference type="Google" id="ProtNLM"/>
    </source>
</evidence>
<protein>
    <recommendedName>
        <fullName evidence="4">Ammonium transporter AmtB-like domain-containing protein</fullName>
    </recommendedName>
</protein>
<organism evidence="2 3">
    <name type="scientific">Bradyrhizobium jicamae</name>
    <dbReference type="NCBI Taxonomy" id="280332"/>
    <lineage>
        <taxon>Bacteria</taxon>
        <taxon>Pseudomonadati</taxon>
        <taxon>Pseudomonadota</taxon>
        <taxon>Alphaproteobacteria</taxon>
        <taxon>Hyphomicrobiales</taxon>
        <taxon>Nitrobacteraceae</taxon>
        <taxon>Bradyrhizobium</taxon>
    </lineage>
</organism>
<keyword evidence="1" id="KW-1133">Transmembrane helix</keyword>